<evidence type="ECO:0000313" key="2">
    <source>
        <dbReference type="EMBL" id="SMX24728.1"/>
    </source>
</evidence>
<proteinExistence type="predicted"/>
<dbReference type="EMBL" id="FXXQ01000010">
    <property type="protein sequence ID" value="SMX24728.1"/>
    <property type="molecule type" value="Genomic_DNA"/>
</dbReference>
<organism evidence="2 3">
    <name type="scientific">Boseongicola aestuarii</name>
    <dbReference type="NCBI Taxonomy" id="1470561"/>
    <lineage>
        <taxon>Bacteria</taxon>
        <taxon>Pseudomonadati</taxon>
        <taxon>Pseudomonadota</taxon>
        <taxon>Alphaproteobacteria</taxon>
        <taxon>Rhodobacterales</taxon>
        <taxon>Paracoccaceae</taxon>
        <taxon>Boseongicola</taxon>
    </lineage>
</organism>
<dbReference type="RefSeq" id="WP_093974895.1">
    <property type="nucleotide sequence ID" value="NZ_FXXQ01000010.1"/>
</dbReference>
<dbReference type="Proteomes" id="UP000201838">
    <property type="component" value="Unassembled WGS sequence"/>
</dbReference>
<sequence length="251" mass="26814">MIKVHHIIPPEGQVSGLVNAVETITLQGNELAPIAALTGGMGENGPNILIALAMLAAVLLVLRRMSRKARAQKSAGQDPGVSFAASVEIPPYVDTSNLAAVAANIDPDEAVVRLSNTWMGARKKVEANPLYSPNPNECIARDAVEIERIFCSGHLPRYLAKQPAEAFERFAKTAQMLGAGRIADLVIEARSLASKGHSPELQNLPRKGEEWALFRKEIADLETRFRSANSAAGNAGRVVTLADAYTSQIAA</sequence>
<keyword evidence="3" id="KW-1185">Reference proteome</keyword>
<keyword evidence="1" id="KW-1133">Transmembrane helix</keyword>
<dbReference type="AlphaFoldDB" id="A0A238J1Z3"/>
<protein>
    <submittedName>
        <fullName evidence="2">Uncharacterized protein</fullName>
    </submittedName>
</protein>
<evidence type="ECO:0000313" key="3">
    <source>
        <dbReference type="Proteomes" id="UP000201838"/>
    </source>
</evidence>
<gene>
    <name evidence="2" type="ORF">BOA8489_02855</name>
</gene>
<feature type="transmembrane region" description="Helical" evidence="1">
    <location>
        <begin position="45"/>
        <end position="62"/>
    </location>
</feature>
<reference evidence="2 3" key="1">
    <citation type="submission" date="2017-05" db="EMBL/GenBank/DDBJ databases">
        <authorList>
            <person name="Song R."/>
            <person name="Chenine A.L."/>
            <person name="Ruprecht R.M."/>
        </authorList>
    </citation>
    <scope>NUCLEOTIDE SEQUENCE [LARGE SCALE GENOMIC DNA]</scope>
    <source>
        <strain evidence="2 3">CECT 8489</strain>
    </source>
</reference>
<accession>A0A238J1Z3</accession>
<keyword evidence="1" id="KW-0812">Transmembrane</keyword>
<keyword evidence="1" id="KW-0472">Membrane</keyword>
<name>A0A238J1Z3_9RHOB</name>
<evidence type="ECO:0000256" key="1">
    <source>
        <dbReference type="SAM" id="Phobius"/>
    </source>
</evidence>